<dbReference type="eggNOG" id="KOG1644">
    <property type="taxonomic scope" value="Eukaryota"/>
</dbReference>
<accession>R0KG75</accession>
<dbReference type="FunFam" id="3.80.10.10:FF:000026">
    <property type="entry name" value="U2 small nuclear ribonucleoprotein A"/>
    <property type="match status" value="1"/>
</dbReference>
<dbReference type="InterPro" id="IPR032675">
    <property type="entry name" value="LRR_dom_sf"/>
</dbReference>
<keyword evidence="3" id="KW-0677">Repeat</keyword>
<evidence type="ECO:0000313" key="8">
    <source>
        <dbReference type="Proteomes" id="UP000016935"/>
    </source>
</evidence>
<dbReference type="GO" id="GO:0071014">
    <property type="term" value="C:post-mRNA release spliceosomal complex"/>
    <property type="evidence" value="ECO:0007669"/>
    <property type="project" value="EnsemblFungi"/>
</dbReference>
<reference evidence="7 8" key="2">
    <citation type="journal article" date="2013" name="PLoS Genet.">
        <title>Comparative genome structure, secondary metabolite, and effector coding capacity across Cochliobolus pathogens.</title>
        <authorList>
            <person name="Condon B.J."/>
            <person name="Leng Y."/>
            <person name="Wu D."/>
            <person name="Bushley K.E."/>
            <person name="Ohm R.A."/>
            <person name="Otillar R."/>
            <person name="Martin J."/>
            <person name="Schackwitz W."/>
            <person name="Grimwood J."/>
            <person name="MohdZainudin N."/>
            <person name="Xue C."/>
            <person name="Wang R."/>
            <person name="Manning V.A."/>
            <person name="Dhillon B."/>
            <person name="Tu Z.J."/>
            <person name="Steffenson B.J."/>
            <person name="Salamov A."/>
            <person name="Sun H."/>
            <person name="Lowry S."/>
            <person name="LaButti K."/>
            <person name="Han J."/>
            <person name="Copeland A."/>
            <person name="Lindquist E."/>
            <person name="Barry K."/>
            <person name="Schmutz J."/>
            <person name="Baker S.E."/>
            <person name="Ciuffetti L.M."/>
            <person name="Grigoriev I.V."/>
            <person name="Zhong S."/>
            <person name="Turgeon B.G."/>
        </authorList>
    </citation>
    <scope>NUCLEOTIDE SEQUENCE [LARGE SCALE GENOMIC DNA]</scope>
    <source>
        <strain evidence="8">28A</strain>
    </source>
</reference>
<keyword evidence="8" id="KW-1185">Reference proteome</keyword>
<reference evidence="7 8" key="1">
    <citation type="journal article" date="2012" name="PLoS Pathog.">
        <title>Diverse lifestyles and strategies of plant pathogenesis encoded in the genomes of eighteen Dothideomycetes fungi.</title>
        <authorList>
            <person name="Ohm R.A."/>
            <person name="Feau N."/>
            <person name="Henrissat B."/>
            <person name="Schoch C.L."/>
            <person name="Horwitz B.A."/>
            <person name="Barry K.W."/>
            <person name="Condon B.J."/>
            <person name="Copeland A.C."/>
            <person name="Dhillon B."/>
            <person name="Glaser F."/>
            <person name="Hesse C.N."/>
            <person name="Kosti I."/>
            <person name="LaButti K."/>
            <person name="Lindquist E.A."/>
            <person name="Lucas S."/>
            <person name="Salamov A.A."/>
            <person name="Bradshaw R.E."/>
            <person name="Ciuffetti L."/>
            <person name="Hamelin R.C."/>
            <person name="Kema G.H.J."/>
            <person name="Lawrence C."/>
            <person name="Scott J.A."/>
            <person name="Spatafora J.W."/>
            <person name="Turgeon B.G."/>
            <person name="de Wit P.J.G.M."/>
            <person name="Zhong S."/>
            <person name="Goodwin S.B."/>
            <person name="Grigoriev I.V."/>
        </authorList>
    </citation>
    <scope>NUCLEOTIDE SEQUENCE [LARGE SCALE GENOMIC DNA]</scope>
    <source>
        <strain evidence="8">28A</strain>
    </source>
</reference>
<evidence type="ECO:0000256" key="1">
    <source>
        <dbReference type="ARBA" id="ARBA00004123"/>
    </source>
</evidence>
<evidence type="ECO:0000256" key="5">
    <source>
        <dbReference type="ARBA" id="ARBA00024196"/>
    </source>
</evidence>
<keyword evidence="2" id="KW-0433">Leucine-rich repeat</keyword>
<dbReference type="InterPro" id="IPR001611">
    <property type="entry name" value="Leu-rich_rpt"/>
</dbReference>
<comment type="similarity">
    <text evidence="5">Belongs to the U2 small nuclear ribonucleoprotein A family.</text>
</comment>
<dbReference type="HOGENOM" id="CLU_061027_1_0_1"/>
<keyword evidence="4" id="KW-0539">Nucleus</keyword>
<evidence type="ECO:0000256" key="6">
    <source>
        <dbReference type="ARBA" id="ARBA00024238"/>
    </source>
</evidence>
<dbReference type="OrthoDB" id="433501at2759"/>
<comment type="subcellular location">
    <subcellularLocation>
        <location evidence="1">Nucleus</location>
    </subcellularLocation>
</comment>
<proteinExistence type="inferred from homology"/>
<dbReference type="STRING" id="671987.R0KG75"/>
<dbReference type="AlphaFoldDB" id="R0KG75"/>
<sequence length="277" mass="31202">MRLTTDLINNSLSFINCLTERELDLRGHKISAIENMGAARDNDAIDLTDNDIAQLGNFPLQPRLRTLFLAQNRISNIQPSLSSSIPNLRTLVLTKNRIAELADLDPLAGFKALTYLSLLGNPVTSKESTFDAGWATRYDECTQRCAAEFCGTWNAKLFWQNYRYWVIWRCPTVRFLDFAKVRDVERKKATELFGTAEEPTELANQISNNKSKGFVVPTFTNGADSGKERIYTDDEKKRMRAAILNASSLAEMARLEKDFAEGRIPAHILEGGDPMET</sequence>
<dbReference type="GO" id="GO:0030620">
    <property type="term" value="F:U2 snRNA binding"/>
    <property type="evidence" value="ECO:0007669"/>
    <property type="project" value="InterPro"/>
</dbReference>
<dbReference type="Gene3D" id="3.80.10.10">
    <property type="entry name" value="Ribonuclease Inhibitor"/>
    <property type="match status" value="1"/>
</dbReference>
<dbReference type="InterPro" id="IPR044640">
    <property type="entry name" value="RU2A"/>
</dbReference>
<dbReference type="PROSITE" id="PS51450">
    <property type="entry name" value="LRR"/>
    <property type="match status" value="2"/>
</dbReference>
<dbReference type="GO" id="GO:0000398">
    <property type="term" value="P:mRNA splicing, via spliceosome"/>
    <property type="evidence" value="ECO:0007669"/>
    <property type="project" value="InterPro"/>
</dbReference>
<dbReference type="Pfam" id="PF14580">
    <property type="entry name" value="LRR_9"/>
    <property type="match status" value="1"/>
</dbReference>
<dbReference type="PANTHER" id="PTHR10552">
    <property type="entry name" value="U2 SMALL NUCLEAR RIBONUCLEOPROTEIN A"/>
    <property type="match status" value="1"/>
</dbReference>
<name>R0KG75_EXST2</name>
<dbReference type="GO" id="GO:0005686">
    <property type="term" value="C:U2 snRNP"/>
    <property type="evidence" value="ECO:0007669"/>
    <property type="project" value="EnsemblFungi"/>
</dbReference>
<organism evidence="7 8">
    <name type="scientific">Exserohilum turcicum (strain 28A)</name>
    <name type="common">Northern leaf blight fungus</name>
    <name type="synonym">Setosphaeria turcica</name>
    <dbReference type="NCBI Taxonomy" id="671987"/>
    <lineage>
        <taxon>Eukaryota</taxon>
        <taxon>Fungi</taxon>
        <taxon>Dikarya</taxon>
        <taxon>Ascomycota</taxon>
        <taxon>Pezizomycotina</taxon>
        <taxon>Dothideomycetes</taxon>
        <taxon>Pleosporomycetidae</taxon>
        <taxon>Pleosporales</taxon>
        <taxon>Pleosporineae</taxon>
        <taxon>Pleosporaceae</taxon>
        <taxon>Exserohilum</taxon>
    </lineage>
</organism>
<evidence type="ECO:0000313" key="7">
    <source>
        <dbReference type="EMBL" id="EOA87062.1"/>
    </source>
</evidence>
<dbReference type="PANTHER" id="PTHR10552:SF6">
    <property type="entry name" value="U2 SMALL NUCLEAR RIBONUCLEOPROTEIN A"/>
    <property type="match status" value="1"/>
</dbReference>
<gene>
    <name evidence="7" type="ORF">SETTUDRAFT_31364</name>
</gene>
<protein>
    <recommendedName>
        <fullName evidence="6">U2 small nuclear ribonucleoprotein A'</fullName>
    </recommendedName>
</protein>
<evidence type="ECO:0000256" key="4">
    <source>
        <dbReference type="ARBA" id="ARBA00023242"/>
    </source>
</evidence>
<evidence type="ECO:0000256" key="3">
    <source>
        <dbReference type="ARBA" id="ARBA00022737"/>
    </source>
</evidence>
<evidence type="ECO:0000256" key="2">
    <source>
        <dbReference type="ARBA" id="ARBA00022614"/>
    </source>
</evidence>
<dbReference type="GeneID" id="19403531"/>
<dbReference type="RefSeq" id="XP_008025048.1">
    <property type="nucleotide sequence ID" value="XM_008026857.1"/>
</dbReference>
<dbReference type="SUPFAM" id="SSF52058">
    <property type="entry name" value="L domain-like"/>
    <property type="match status" value="1"/>
</dbReference>
<dbReference type="EMBL" id="KB908592">
    <property type="protein sequence ID" value="EOA87062.1"/>
    <property type="molecule type" value="Genomic_DNA"/>
</dbReference>
<dbReference type="Proteomes" id="UP000016935">
    <property type="component" value="Unassembled WGS sequence"/>
</dbReference>